<organism evidence="1 2">
    <name type="scientific">Pistacia integerrima</name>
    <dbReference type="NCBI Taxonomy" id="434235"/>
    <lineage>
        <taxon>Eukaryota</taxon>
        <taxon>Viridiplantae</taxon>
        <taxon>Streptophyta</taxon>
        <taxon>Embryophyta</taxon>
        <taxon>Tracheophyta</taxon>
        <taxon>Spermatophyta</taxon>
        <taxon>Magnoliopsida</taxon>
        <taxon>eudicotyledons</taxon>
        <taxon>Gunneridae</taxon>
        <taxon>Pentapetalae</taxon>
        <taxon>rosids</taxon>
        <taxon>malvids</taxon>
        <taxon>Sapindales</taxon>
        <taxon>Anacardiaceae</taxon>
        <taxon>Pistacia</taxon>
    </lineage>
</organism>
<protein>
    <submittedName>
        <fullName evidence="1">Uncharacterized protein</fullName>
    </submittedName>
</protein>
<sequence length="121" mass="13372">MYAFQCLLAMYIMDTVKTGAWFSEQEEGANVTANSLHPGSIVTNLFRYNGFIRGLCNTVGKFVLKDVKQGAATTCYVALHPQVQGISGEYFSDSNLAKTTAQGKDMDMAKKLWDFSVNLIK</sequence>
<evidence type="ECO:0000313" key="1">
    <source>
        <dbReference type="EMBL" id="KAJ0043116.1"/>
    </source>
</evidence>
<name>A0ACC0YXH5_9ROSI</name>
<accession>A0ACC0YXH5</accession>
<dbReference type="EMBL" id="CM047739">
    <property type="protein sequence ID" value="KAJ0043116.1"/>
    <property type="molecule type" value="Genomic_DNA"/>
</dbReference>
<gene>
    <name evidence="1" type="ORF">Pint_17480</name>
</gene>
<keyword evidence="2" id="KW-1185">Reference proteome</keyword>
<dbReference type="Proteomes" id="UP001163603">
    <property type="component" value="Chromosome 4"/>
</dbReference>
<reference evidence="2" key="1">
    <citation type="journal article" date="2023" name="G3 (Bethesda)">
        <title>Genome assembly and association tests identify interacting loci associated with vigor, precocity, and sex in interspecific pistachio rootstocks.</title>
        <authorList>
            <person name="Palmer W."/>
            <person name="Jacygrad E."/>
            <person name="Sagayaradj S."/>
            <person name="Cavanaugh K."/>
            <person name="Han R."/>
            <person name="Bertier L."/>
            <person name="Beede B."/>
            <person name="Kafkas S."/>
            <person name="Golino D."/>
            <person name="Preece J."/>
            <person name="Michelmore R."/>
        </authorList>
    </citation>
    <scope>NUCLEOTIDE SEQUENCE [LARGE SCALE GENOMIC DNA]</scope>
</reference>
<evidence type="ECO:0000313" key="2">
    <source>
        <dbReference type="Proteomes" id="UP001163603"/>
    </source>
</evidence>
<comment type="caution">
    <text evidence="1">The sequence shown here is derived from an EMBL/GenBank/DDBJ whole genome shotgun (WGS) entry which is preliminary data.</text>
</comment>
<proteinExistence type="predicted"/>